<dbReference type="InterPro" id="IPR004252">
    <property type="entry name" value="Probable_transposase_24"/>
</dbReference>
<feature type="region of interest" description="Disordered" evidence="1">
    <location>
        <begin position="58"/>
        <end position="85"/>
    </location>
</feature>
<evidence type="ECO:0008006" key="3">
    <source>
        <dbReference type="Google" id="ProtNLM"/>
    </source>
</evidence>
<evidence type="ECO:0000313" key="2">
    <source>
        <dbReference type="EnsemblPlants" id="EMT17514"/>
    </source>
</evidence>
<protein>
    <recommendedName>
        <fullName evidence="3">Transposase, Ptta/En/Spm, plant</fullName>
    </recommendedName>
</protein>
<dbReference type="PANTHER" id="PTHR33063">
    <property type="entry name" value="OS02G0583500 PROTEIN"/>
    <property type="match status" value="1"/>
</dbReference>
<dbReference type="PANTHER" id="PTHR33063:SF13">
    <property type="entry name" value="OS02G0583500 PROTEIN"/>
    <property type="match status" value="1"/>
</dbReference>
<feature type="region of interest" description="Disordered" evidence="1">
    <location>
        <begin position="1"/>
        <end position="30"/>
    </location>
</feature>
<evidence type="ECO:0000256" key="1">
    <source>
        <dbReference type="SAM" id="MobiDB-lite"/>
    </source>
</evidence>
<feature type="region of interest" description="Disordered" evidence="1">
    <location>
        <begin position="322"/>
        <end position="351"/>
    </location>
</feature>
<name>R7WE60_AEGTA</name>
<reference evidence="2" key="1">
    <citation type="submission" date="2015-06" db="UniProtKB">
        <authorList>
            <consortium name="EnsemblPlants"/>
        </authorList>
    </citation>
    <scope>IDENTIFICATION</scope>
</reference>
<accession>R7WE60</accession>
<dbReference type="EnsemblPlants" id="EMT17514">
    <property type="protein sequence ID" value="EMT17514"/>
    <property type="gene ID" value="F775_22755"/>
</dbReference>
<dbReference type="AlphaFoldDB" id="R7WE60"/>
<proteinExistence type="predicted"/>
<dbReference type="Pfam" id="PF03004">
    <property type="entry name" value="Transposase_24"/>
    <property type="match status" value="1"/>
</dbReference>
<organism evidence="2">
    <name type="scientific">Aegilops tauschii</name>
    <name type="common">Tausch's goatgrass</name>
    <name type="synonym">Aegilops squarrosa</name>
    <dbReference type="NCBI Taxonomy" id="37682"/>
    <lineage>
        <taxon>Eukaryota</taxon>
        <taxon>Viridiplantae</taxon>
        <taxon>Streptophyta</taxon>
        <taxon>Embryophyta</taxon>
        <taxon>Tracheophyta</taxon>
        <taxon>Spermatophyta</taxon>
        <taxon>Magnoliopsida</taxon>
        <taxon>Liliopsida</taxon>
        <taxon>Poales</taxon>
        <taxon>Poaceae</taxon>
        <taxon>BOP clade</taxon>
        <taxon>Pooideae</taxon>
        <taxon>Triticodae</taxon>
        <taxon>Triticeae</taxon>
        <taxon>Triticinae</taxon>
        <taxon>Aegilops</taxon>
    </lineage>
</organism>
<feature type="compositionally biased region" description="Basic and acidic residues" evidence="1">
    <location>
        <begin position="329"/>
        <end position="347"/>
    </location>
</feature>
<sequence>MAPGGIKPRPPKRIHAELPTNARVTRSNKRLLLDVDASPQSEGVSDPKHQTPIAIQKPSVSVPEDEETVPNFDNNTHGPCSYEESRERGSILEKALKGSVDVGGANCRSSFQKGVRGHVPVSKHWKDYKDPDGNVREGILQNFVGKVGNKFEMDVQAVPIRKACTQMLKGAIHQQRYRLKQKYFDPFPLNLVTKTSPVRSMTDEQWNELVESWKDPKKWRYVELKNNRAQVKFHQTTGSRSYPVHCDNLGDKYKDKEPTALDLFKECHYSSKKKGYTDDVQAAIVEMEKSASQPTEDGQQSNSAAKAVAEVLTKHTRKPMFLKHVGVQHVHERSSRSDREAEQEAQKRGTAKLQARVETLTNQLKESEEARIRQEEARIKQEEETRKKQAEMEAKLDFLLNQITPSELKSGSCVMFDG</sequence>
<feature type="region of interest" description="Disordered" evidence="1">
    <location>
        <begin position="367"/>
        <end position="388"/>
    </location>
</feature>